<keyword evidence="9" id="KW-1185">Reference proteome</keyword>
<name>A0ABR9G9Y6_9GAMM</name>
<reference evidence="8 9" key="1">
    <citation type="submission" date="2020-09" db="EMBL/GenBank/DDBJ databases">
        <title>Dyella sp. 7MK23 isolated from forest soil.</title>
        <authorList>
            <person name="Fu J."/>
        </authorList>
    </citation>
    <scope>NUCLEOTIDE SEQUENCE [LARGE SCALE GENOMIC DNA]</scope>
    <source>
        <strain evidence="8 9">7MK23</strain>
    </source>
</reference>
<accession>A0ABR9G9Y6</accession>
<gene>
    <name evidence="8" type="ORF">IGX34_10630</name>
</gene>
<dbReference type="InterPro" id="IPR051311">
    <property type="entry name" value="DedA_domain"/>
</dbReference>
<feature type="domain" description="Rhodanese" evidence="7">
    <location>
        <begin position="233"/>
        <end position="325"/>
    </location>
</feature>
<keyword evidence="5 6" id="KW-0472">Membrane</keyword>
<evidence type="ECO:0000259" key="7">
    <source>
        <dbReference type="PROSITE" id="PS50206"/>
    </source>
</evidence>
<dbReference type="CDD" id="cd01444">
    <property type="entry name" value="GlpE_ST"/>
    <property type="match status" value="1"/>
</dbReference>
<evidence type="ECO:0000256" key="4">
    <source>
        <dbReference type="ARBA" id="ARBA00022989"/>
    </source>
</evidence>
<keyword evidence="4 6" id="KW-1133">Transmembrane helix</keyword>
<evidence type="ECO:0000256" key="1">
    <source>
        <dbReference type="ARBA" id="ARBA00004651"/>
    </source>
</evidence>
<dbReference type="PANTHER" id="PTHR42709:SF6">
    <property type="entry name" value="UNDECAPRENYL PHOSPHATE TRANSPORTER A"/>
    <property type="match status" value="1"/>
</dbReference>
<dbReference type="EMBL" id="JACZZA010000005">
    <property type="protein sequence ID" value="MBE1160846.1"/>
    <property type="molecule type" value="Genomic_DNA"/>
</dbReference>
<dbReference type="Gene3D" id="3.40.250.10">
    <property type="entry name" value="Rhodanese-like domain"/>
    <property type="match status" value="1"/>
</dbReference>
<feature type="transmembrane region" description="Helical" evidence="6">
    <location>
        <begin position="180"/>
        <end position="205"/>
    </location>
</feature>
<dbReference type="Proteomes" id="UP000651010">
    <property type="component" value="Unassembled WGS sequence"/>
</dbReference>
<keyword evidence="2" id="KW-1003">Cell membrane</keyword>
<dbReference type="InterPro" id="IPR032816">
    <property type="entry name" value="VTT_dom"/>
</dbReference>
<sequence>MRSADTAPSCPRRTPVTHAVVELIAQYGLLLVFINVLVEQAGAPLPAVPTLVVAGALSAAGRLPLAAVVLVALLACLIADLAWYWAGRRYGAAVMRTLCRISLSPDSCVKQSELRFQRWRGQILLIAKFVPGLSTIAPPLVGAMRLSAPVFVLMDGLGSLLWIGLVVGLGYAFAYQIDRVLLLLASAGTVAVECIVAALLAYVLVKWWQRRRLLLSLRLARITVDELHELVEQGRMPVVVDVRSPASRLVDARVIPGALMVDLRAIDRELEQVSIDQDVVIYCSCPNEVSAAKAAKGLMLLGYRRVRPLLGGLDAWADAGYAIEQLILPEELVLDQPPIASGHLH</sequence>
<evidence type="ECO:0000256" key="5">
    <source>
        <dbReference type="ARBA" id="ARBA00023136"/>
    </source>
</evidence>
<dbReference type="InterPro" id="IPR023695">
    <property type="entry name" value="Thiosulf_sulfurTrfase"/>
</dbReference>
<feature type="transmembrane region" description="Helical" evidence="6">
    <location>
        <begin position="150"/>
        <end position="174"/>
    </location>
</feature>
<evidence type="ECO:0000313" key="8">
    <source>
        <dbReference type="EMBL" id="MBE1160846.1"/>
    </source>
</evidence>
<comment type="caution">
    <text evidence="8">The sequence shown here is derived from an EMBL/GenBank/DDBJ whole genome shotgun (WGS) entry which is preliminary data.</text>
</comment>
<dbReference type="InterPro" id="IPR001763">
    <property type="entry name" value="Rhodanese-like_dom"/>
</dbReference>
<dbReference type="PANTHER" id="PTHR42709">
    <property type="entry name" value="ALKALINE PHOSPHATASE LIKE PROTEIN"/>
    <property type="match status" value="1"/>
</dbReference>
<dbReference type="Pfam" id="PF09335">
    <property type="entry name" value="VTT_dom"/>
    <property type="match status" value="1"/>
</dbReference>
<dbReference type="InterPro" id="IPR036873">
    <property type="entry name" value="Rhodanese-like_dom_sf"/>
</dbReference>
<comment type="subcellular location">
    <subcellularLocation>
        <location evidence="1">Cell membrane</location>
        <topology evidence="1">Multi-pass membrane protein</topology>
    </subcellularLocation>
</comment>
<feature type="transmembrane region" description="Helical" evidence="6">
    <location>
        <begin position="20"/>
        <end position="43"/>
    </location>
</feature>
<evidence type="ECO:0000256" key="2">
    <source>
        <dbReference type="ARBA" id="ARBA00022475"/>
    </source>
</evidence>
<evidence type="ECO:0000256" key="6">
    <source>
        <dbReference type="SAM" id="Phobius"/>
    </source>
</evidence>
<evidence type="ECO:0000313" key="9">
    <source>
        <dbReference type="Proteomes" id="UP000651010"/>
    </source>
</evidence>
<dbReference type="PROSITE" id="PS50206">
    <property type="entry name" value="RHODANESE_3"/>
    <property type="match status" value="1"/>
</dbReference>
<dbReference type="SUPFAM" id="SSF52821">
    <property type="entry name" value="Rhodanese/Cell cycle control phosphatase"/>
    <property type="match status" value="1"/>
</dbReference>
<evidence type="ECO:0000256" key="3">
    <source>
        <dbReference type="ARBA" id="ARBA00022692"/>
    </source>
</evidence>
<protein>
    <submittedName>
        <fullName evidence="8">DedA family protein/thiosulfate sulfurtransferase GlpE</fullName>
    </submittedName>
</protein>
<feature type="transmembrane region" description="Helical" evidence="6">
    <location>
        <begin position="63"/>
        <end position="86"/>
    </location>
</feature>
<dbReference type="Pfam" id="PF00581">
    <property type="entry name" value="Rhodanese"/>
    <property type="match status" value="1"/>
</dbReference>
<dbReference type="SMART" id="SM00450">
    <property type="entry name" value="RHOD"/>
    <property type="match status" value="1"/>
</dbReference>
<organism evidence="8 9">
    <name type="scientific">Dyella acidiphila</name>
    <dbReference type="NCBI Taxonomy" id="2775866"/>
    <lineage>
        <taxon>Bacteria</taxon>
        <taxon>Pseudomonadati</taxon>
        <taxon>Pseudomonadota</taxon>
        <taxon>Gammaproteobacteria</taxon>
        <taxon>Lysobacterales</taxon>
        <taxon>Rhodanobacteraceae</taxon>
        <taxon>Dyella</taxon>
    </lineage>
</organism>
<keyword evidence="3 6" id="KW-0812">Transmembrane</keyword>
<proteinExistence type="predicted"/>